<reference evidence="16" key="1">
    <citation type="submission" date="2019-10" db="EMBL/GenBank/DDBJ databases">
        <title>Lacipirellula parvula gen. nov., sp. nov., representing a lineage of planctomycetes widespread in freshwater anoxic habitats, and description of the family Lacipirellulaceae.</title>
        <authorList>
            <person name="Dedysh S.N."/>
            <person name="Kulichevskaya I.S."/>
            <person name="Beletsky A.V."/>
            <person name="Rakitin A.L."/>
            <person name="Mardanov A.V."/>
            <person name="Ivanova A.A."/>
            <person name="Saltykova V.X."/>
            <person name="Rijpstra W.I.C."/>
            <person name="Sinninghe Damste J.S."/>
            <person name="Ravin N.V."/>
        </authorList>
    </citation>
    <scope>NUCLEOTIDE SEQUENCE [LARGE SCALE GENOMIC DNA]</scope>
    <source>
        <strain evidence="16">PX69</strain>
    </source>
</reference>
<feature type="transmembrane region" description="Helical" evidence="14">
    <location>
        <begin position="53"/>
        <end position="76"/>
    </location>
</feature>
<evidence type="ECO:0000256" key="12">
    <source>
        <dbReference type="ARBA" id="ARBA00033708"/>
    </source>
</evidence>
<dbReference type="Pfam" id="PF00474">
    <property type="entry name" value="SSF"/>
    <property type="match status" value="1"/>
</dbReference>
<evidence type="ECO:0008006" key="17">
    <source>
        <dbReference type="Google" id="ProtNLM"/>
    </source>
</evidence>
<dbReference type="RefSeq" id="WP_198421786.1">
    <property type="nucleotide sequence ID" value="NZ_AP021861.1"/>
</dbReference>
<evidence type="ECO:0000256" key="3">
    <source>
        <dbReference type="ARBA" id="ARBA00022448"/>
    </source>
</evidence>
<protein>
    <recommendedName>
        <fullName evidence="17">Sodium-solute symporter</fullName>
    </recommendedName>
</protein>
<evidence type="ECO:0000256" key="4">
    <source>
        <dbReference type="ARBA" id="ARBA00022475"/>
    </source>
</evidence>
<dbReference type="PANTHER" id="PTHR48086">
    <property type="entry name" value="SODIUM/PROLINE SYMPORTER-RELATED"/>
    <property type="match status" value="1"/>
</dbReference>
<evidence type="ECO:0000256" key="10">
    <source>
        <dbReference type="ARBA" id="ARBA00023136"/>
    </source>
</evidence>
<evidence type="ECO:0000256" key="7">
    <source>
        <dbReference type="ARBA" id="ARBA00022989"/>
    </source>
</evidence>
<feature type="transmembrane region" description="Helical" evidence="14">
    <location>
        <begin position="128"/>
        <end position="149"/>
    </location>
</feature>
<feature type="transmembrane region" description="Helical" evidence="14">
    <location>
        <begin position="190"/>
        <end position="210"/>
    </location>
</feature>
<feature type="transmembrane region" description="Helical" evidence="14">
    <location>
        <begin position="161"/>
        <end position="183"/>
    </location>
</feature>
<name>A0A5K7XGS1_9BACT</name>
<feature type="transmembrane region" description="Helical" evidence="14">
    <location>
        <begin position="16"/>
        <end position="33"/>
    </location>
</feature>
<keyword evidence="8" id="KW-0915">Sodium</keyword>
<evidence type="ECO:0000256" key="13">
    <source>
        <dbReference type="RuleBase" id="RU362091"/>
    </source>
</evidence>
<feature type="transmembrane region" description="Helical" evidence="14">
    <location>
        <begin position="427"/>
        <end position="447"/>
    </location>
</feature>
<evidence type="ECO:0000256" key="9">
    <source>
        <dbReference type="ARBA" id="ARBA00023065"/>
    </source>
</evidence>
<organism evidence="15 16">
    <name type="scientific">Lacipirellula parvula</name>
    <dbReference type="NCBI Taxonomy" id="2650471"/>
    <lineage>
        <taxon>Bacteria</taxon>
        <taxon>Pseudomonadati</taxon>
        <taxon>Planctomycetota</taxon>
        <taxon>Planctomycetia</taxon>
        <taxon>Pirellulales</taxon>
        <taxon>Lacipirellulaceae</taxon>
        <taxon>Lacipirellula</taxon>
    </lineage>
</organism>
<dbReference type="Gene3D" id="1.20.1730.10">
    <property type="entry name" value="Sodium/glucose cotransporter"/>
    <property type="match status" value="1"/>
</dbReference>
<dbReference type="GO" id="GO:0015193">
    <property type="term" value="F:L-proline transmembrane transporter activity"/>
    <property type="evidence" value="ECO:0007669"/>
    <property type="project" value="TreeGrafter"/>
</dbReference>
<sequence>MSLLALLNLSLSATDWGVIAIYSVAMIGLGVYFSRAATKSADGFLIGERSLPWWVIGFANVSGYSDCGGGWVWLFFVGGFMYLNQIAWIAWPIWMPLVGVFWAKMWRRSGLVTTGELIEFRYSGKAAAAFRGFYGLYACFGWATVFLGYGTAMLSEMLAPLLGWSPLTVIIVFGAIGTAYTVLGGLLGAAYIDIPQFAIFFTAALAVWFFGVQDFGSYQAILDKAMTQRGADFWQVLPPSSGTNSYVDPMTLMALCIVGLFLAGSPCAGEGWTAQRCLAAKDERHAVLGQMLNCVLTLVVRMIPLLPLGMLAIALYPAADVKNSTILLPDGSTAGSISVWSQLVIKYADRVPGFGGILIAAVVAGYMCTVGTMLQWGSSFVVNDFYRRHIRPDAPEKEHIIVARVTMVVMMIMATALALGISDIGPWVFFINAAMIAPALPLAWLRWFWSRFNLWGELFGLVISVPLSSFVWFTLDGKSCPTWQPTLLLLGIGLVGSIVISLLTPPESAETLRNFYLKVRPHGAWSSVRNKLAAEGLIDLSQQRRELRWDLVASVCGIVFCFTITYAFFMAVVLKWQSAAGLAIAAVISGFAFFLSWLRSAQTAALADEKAGVNRFVAPTQSFELELPT</sequence>
<accession>A0A5K7XGS1</accession>
<evidence type="ECO:0000313" key="15">
    <source>
        <dbReference type="EMBL" id="BBO35187.1"/>
    </source>
</evidence>
<keyword evidence="4" id="KW-1003">Cell membrane</keyword>
<evidence type="ECO:0000256" key="1">
    <source>
        <dbReference type="ARBA" id="ARBA00004651"/>
    </source>
</evidence>
<comment type="subcellular location">
    <subcellularLocation>
        <location evidence="1">Cell membrane</location>
        <topology evidence="1">Multi-pass membrane protein</topology>
    </subcellularLocation>
</comment>
<comment type="similarity">
    <text evidence="2 13">Belongs to the sodium:solute symporter (SSF) (TC 2.A.21) family.</text>
</comment>
<dbReference type="EMBL" id="AP021861">
    <property type="protein sequence ID" value="BBO35187.1"/>
    <property type="molecule type" value="Genomic_DNA"/>
</dbReference>
<keyword evidence="3" id="KW-0813">Transport</keyword>
<keyword evidence="7 14" id="KW-1133">Transmembrane helix</keyword>
<feature type="transmembrane region" description="Helical" evidence="14">
    <location>
        <begin position="487"/>
        <end position="504"/>
    </location>
</feature>
<keyword evidence="9" id="KW-0406">Ion transport</keyword>
<feature type="transmembrane region" description="Helical" evidence="14">
    <location>
        <begin position="357"/>
        <end position="381"/>
    </location>
</feature>
<evidence type="ECO:0000256" key="14">
    <source>
        <dbReference type="SAM" id="Phobius"/>
    </source>
</evidence>
<feature type="transmembrane region" description="Helical" evidence="14">
    <location>
        <begin position="252"/>
        <end position="273"/>
    </location>
</feature>
<evidence type="ECO:0000313" key="16">
    <source>
        <dbReference type="Proteomes" id="UP000326837"/>
    </source>
</evidence>
<feature type="transmembrane region" description="Helical" evidence="14">
    <location>
        <begin position="551"/>
        <end position="573"/>
    </location>
</feature>
<dbReference type="AlphaFoldDB" id="A0A5K7XGS1"/>
<keyword evidence="11" id="KW-0739">Sodium transport</keyword>
<feature type="transmembrane region" description="Helical" evidence="14">
    <location>
        <begin position="294"/>
        <end position="319"/>
    </location>
</feature>
<keyword evidence="10 14" id="KW-0472">Membrane</keyword>
<dbReference type="InterPro" id="IPR050277">
    <property type="entry name" value="Sodium:Solute_Symporter"/>
</dbReference>
<evidence type="ECO:0000256" key="8">
    <source>
        <dbReference type="ARBA" id="ARBA00023053"/>
    </source>
</evidence>
<dbReference type="GO" id="GO:0005298">
    <property type="term" value="F:proline:sodium symporter activity"/>
    <property type="evidence" value="ECO:0007669"/>
    <property type="project" value="TreeGrafter"/>
</dbReference>
<feature type="transmembrane region" description="Helical" evidence="14">
    <location>
        <begin position="401"/>
        <end position="421"/>
    </location>
</feature>
<keyword evidence="16" id="KW-1185">Reference proteome</keyword>
<dbReference type="PROSITE" id="PS50283">
    <property type="entry name" value="NA_SOLUT_SYMP_3"/>
    <property type="match status" value="1"/>
</dbReference>
<keyword evidence="5 14" id="KW-0812">Transmembrane</keyword>
<dbReference type="KEGG" id="lpav:PLANPX_4799"/>
<dbReference type="GO" id="GO:0015824">
    <property type="term" value="P:proline transport"/>
    <property type="evidence" value="ECO:0007669"/>
    <property type="project" value="TreeGrafter"/>
</dbReference>
<dbReference type="GO" id="GO:0005886">
    <property type="term" value="C:plasma membrane"/>
    <property type="evidence" value="ECO:0007669"/>
    <property type="project" value="UniProtKB-SubCell"/>
</dbReference>
<evidence type="ECO:0000256" key="6">
    <source>
        <dbReference type="ARBA" id="ARBA00022847"/>
    </source>
</evidence>
<dbReference type="Proteomes" id="UP000326837">
    <property type="component" value="Chromosome"/>
</dbReference>
<proteinExistence type="inferred from homology"/>
<feature type="transmembrane region" description="Helical" evidence="14">
    <location>
        <begin position="579"/>
        <end position="598"/>
    </location>
</feature>
<keyword evidence="6" id="KW-0769">Symport</keyword>
<dbReference type="InterPro" id="IPR001734">
    <property type="entry name" value="Na/solute_symporter"/>
</dbReference>
<evidence type="ECO:0000256" key="5">
    <source>
        <dbReference type="ARBA" id="ARBA00022692"/>
    </source>
</evidence>
<gene>
    <name evidence="15" type="ORF">PLANPX_4799</name>
</gene>
<evidence type="ECO:0000256" key="2">
    <source>
        <dbReference type="ARBA" id="ARBA00006434"/>
    </source>
</evidence>
<feature type="transmembrane region" description="Helical" evidence="14">
    <location>
        <begin position="454"/>
        <end position="475"/>
    </location>
</feature>
<dbReference type="PANTHER" id="PTHR48086:SF3">
    <property type="entry name" value="SODIUM_PROLINE SYMPORTER"/>
    <property type="match status" value="1"/>
</dbReference>
<dbReference type="InterPro" id="IPR038377">
    <property type="entry name" value="Na/Glc_symporter_sf"/>
</dbReference>
<feature type="transmembrane region" description="Helical" evidence="14">
    <location>
        <begin position="82"/>
        <end position="103"/>
    </location>
</feature>
<comment type="catalytic activity">
    <reaction evidence="12">
        <text>L-proline(in) + Na(+)(in) = L-proline(out) + Na(+)(out)</text>
        <dbReference type="Rhea" id="RHEA:28967"/>
        <dbReference type="ChEBI" id="CHEBI:29101"/>
        <dbReference type="ChEBI" id="CHEBI:60039"/>
    </reaction>
</comment>
<evidence type="ECO:0000256" key="11">
    <source>
        <dbReference type="ARBA" id="ARBA00023201"/>
    </source>
</evidence>